<evidence type="ECO:0000313" key="4">
    <source>
        <dbReference type="Proteomes" id="UP000824093"/>
    </source>
</evidence>
<dbReference type="HAMAP" id="MF_01074">
    <property type="entry name" value="LarC"/>
    <property type="match status" value="1"/>
</dbReference>
<dbReference type="PANTHER" id="PTHR36566">
    <property type="entry name" value="NICKEL INSERTION PROTEIN-RELATED"/>
    <property type="match status" value="1"/>
</dbReference>
<evidence type="ECO:0000256" key="2">
    <source>
        <dbReference type="HAMAP-Rule" id="MF_01074"/>
    </source>
</evidence>
<dbReference type="InterPro" id="IPR002822">
    <property type="entry name" value="Ni_insertion"/>
</dbReference>
<protein>
    <recommendedName>
        <fullName evidence="2">Pyridinium-3,5-bisthiocarboxylic acid mononucleotide nickel insertion protein</fullName>
        <shortName evidence="2">P2TMN nickel insertion protein</shortName>
        <ecNumber evidence="2">4.99.1.12</ecNumber>
    </recommendedName>
    <alternativeName>
        <fullName evidence="2">Nickel-pincer cofactor biosynthesis protein LarC</fullName>
    </alternativeName>
</protein>
<reference evidence="3" key="2">
    <citation type="journal article" date="2021" name="PeerJ">
        <title>Extensive microbial diversity within the chicken gut microbiome revealed by metagenomics and culture.</title>
        <authorList>
            <person name="Gilroy R."/>
            <person name="Ravi A."/>
            <person name="Getino M."/>
            <person name="Pursley I."/>
            <person name="Horton D.L."/>
            <person name="Alikhan N.F."/>
            <person name="Baker D."/>
            <person name="Gharbi K."/>
            <person name="Hall N."/>
            <person name="Watson M."/>
            <person name="Adriaenssens E.M."/>
            <person name="Foster-Nyarko E."/>
            <person name="Jarju S."/>
            <person name="Secka A."/>
            <person name="Antonio M."/>
            <person name="Oren A."/>
            <person name="Chaudhuri R.R."/>
            <person name="La Ragione R."/>
            <person name="Hildebrand F."/>
            <person name="Pallen M.J."/>
        </authorList>
    </citation>
    <scope>NUCLEOTIDE SEQUENCE</scope>
    <source>
        <strain evidence="3">CHK195-15760</strain>
    </source>
</reference>
<evidence type="ECO:0000256" key="1">
    <source>
        <dbReference type="ARBA" id="ARBA00022596"/>
    </source>
</evidence>
<comment type="function">
    <text evidence="2">Involved in the biosynthesis of a nickel-pincer cofactor ((SCS)Ni(II) pincer complex). Binds Ni(2+), and functions in nickel delivery to pyridinium-3,5-bisthiocarboxylic acid mononucleotide (P2TMN), to form the mature cofactor. Is thus probably required for the activation of nickel-pincer cofactor-dependent enzymes.</text>
</comment>
<keyword evidence="2" id="KW-0456">Lyase</keyword>
<gene>
    <name evidence="2 3" type="primary">larC</name>
    <name evidence="3" type="ORF">IAB70_06670</name>
</gene>
<keyword evidence="1 2" id="KW-0533">Nickel</keyword>
<comment type="caution">
    <text evidence="3">The sequence shown here is derived from an EMBL/GenBank/DDBJ whole genome shotgun (WGS) entry which is preliminary data.</text>
</comment>
<comment type="similarity">
    <text evidence="2">Belongs to the LarC family.</text>
</comment>
<accession>A0A9D1M252</accession>
<dbReference type="PANTHER" id="PTHR36566:SF1">
    <property type="entry name" value="PYRIDINIUM-3,5-BISTHIOCARBOXYLIC ACID MONONUCLEOTIDE NICKEL INSERTION PROTEIN"/>
    <property type="match status" value="1"/>
</dbReference>
<sequence>MKTLYFDCSSGISGNMTLGALLEIVGDENYLLNELKKLNIDEYKIEISKKVKNGITGTYVDVILEHDHHKKDHHEQHQHEHHHHEHRNLNDVNTIIENSSLEEKVKELAKRIFLRVAKAESKVHNKPLDEVHFHEVGAIDSIVDIVGTAILIHKINPDKIISSVVNDGYGFIRCAHGLISVPVPATSEIFANSNVEFRQIDIDTELVTPTGAAIIAELATEFTTLPAMVTEKIGWGAGSKDLKIPNILKVYYGESEKQNENLVVMETNIDDCSGEIFGYTQELLFQNGALDVFFTPIYMKKNRPGYRMSVTCRKQDMFKLQNIIFRETTTIGIRYRFEYRTELQREMLEIDTKYGKIKAKKVLNNGEEYIYPEYESVKKLAKENNIPLKELYHLSNHKNDK</sequence>
<comment type="catalytic activity">
    <reaction evidence="2">
        <text>Ni(II)-pyridinium-3,5-bisthiocarboxylate mononucleotide = pyridinium-3,5-bisthiocarboxylate mononucleotide + Ni(2+)</text>
        <dbReference type="Rhea" id="RHEA:54784"/>
        <dbReference type="ChEBI" id="CHEBI:49786"/>
        <dbReference type="ChEBI" id="CHEBI:137372"/>
        <dbReference type="ChEBI" id="CHEBI:137373"/>
        <dbReference type="EC" id="4.99.1.12"/>
    </reaction>
</comment>
<dbReference type="NCBIfam" id="TIGR00299">
    <property type="entry name" value="nickel pincer cofactor biosynthesis protein LarC"/>
    <property type="match status" value="1"/>
</dbReference>
<name>A0A9D1M252_9FIRM</name>
<dbReference type="Proteomes" id="UP000824093">
    <property type="component" value="Unassembled WGS sequence"/>
</dbReference>
<dbReference type="EC" id="4.99.1.12" evidence="2"/>
<dbReference type="EMBL" id="DVNH01000049">
    <property type="protein sequence ID" value="HIU52274.1"/>
    <property type="molecule type" value="Genomic_DNA"/>
</dbReference>
<dbReference type="GO" id="GO:0051604">
    <property type="term" value="P:protein maturation"/>
    <property type="evidence" value="ECO:0007669"/>
    <property type="project" value="UniProtKB-UniRule"/>
</dbReference>
<evidence type="ECO:0000313" key="3">
    <source>
        <dbReference type="EMBL" id="HIU52274.1"/>
    </source>
</evidence>
<dbReference type="Gene3D" id="3.30.70.1380">
    <property type="entry name" value="Transcriptional regulatory protein pf0864 domain like"/>
    <property type="match status" value="1"/>
</dbReference>
<reference evidence="3" key="1">
    <citation type="submission" date="2020-10" db="EMBL/GenBank/DDBJ databases">
        <authorList>
            <person name="Gilroy R."/>
        </authorList>
    </citation>
    <scope>NUCLEOTIDE SEQUENCE</scope>
    <source>
        <strain evidence="3">CHK195-15760</strain>
    </source>
</reference>
<dbReference type="GO" id="GO:0016151">
    <property type="term" value="F:nickel cation binding"/>
    <property type="evidence" value="ECO:0007669"/>
    <property type="project" value="UniProtKB-UniRule"/>
</dbReference>
<organism evidence="3 4">
    <name type="scientific">Candidatus Merdicola faecigallinarum</name>
    <dbReference type="NCBI Taxonomy" id="2840862"/>
    <lineage>
        <taxon>Bacteria</taxon>
        <taxon>Bacillati</taxon>
        <taxon>Bacillota</taxon>
        <taxon>Clostridia</taxon>
        <taxon>Candidatus Merdicola</taxon>
    </lineage>
</organism>
<dbReference type="GO" id="GO:0016829">
    <property type="term" value="F:lyase activity"/>
    <property type="evidence" value="ECO:0007669"/>
    <property type="project" value="UniProtKB-UniRule"/>
</dbReference>
<dbReference type="Pfam" id="PF01969">
    <property type="entry name" value="Ni_insertion"/>
    <property type="match status" value="1"/>
</dbReference>
<dbReference type="AlphaFoldDB" id="A0A9D1M252"/>
<proteinExistence type="inferred from homology"/>